<organism evidence="8 9">
    <name type="scientific">Pristionchus entomophagus</name>
    <dbReference type="NCBI Taxonomy" id="358040"/>
    <lineage>
        <taxon>Eukaryota</taxon>
        <taxon>Metazoa</taxon>
        <taxon>Ecdysozoa</taxon>
        <taxon>Nematoda</taxon>
        <taxon>Chromadorea</taxon>
        <taxon>Rhabditida</taxon>
        <taxon>Rhabditina</taxon>
        <taxon>Diplogasteromorpha</taxon>
        <taxon>Diplogasteroidea</taxon>
        <taxon>Neodiplogasteridae</taxon>
        <taxon>Pristionchus</taxon>
    </lineage>
</organism>
<keyword evidence="4 5" id="KW-1015">Disulfide bond</keyword>
<evidence type="ECO:0000256" key="5">
    <source>
        <dbReference type="PROSITE-ProRule" id="PRU00377"/>
    </source>
</evidence>
<dbReference type="GO" id="GO:0007154">
    <property type="term" value="P:cell communication"/>
    <property type="evidence" value="ECO:0007669"/>
    <property type="project" value="InterPro"/>
</dbReference>
<keyword evidence="2 6" id="KW-0245">EGF-like domain</keyword>
<dbReference type="SMART" id="SM00051">
    <property type="entry name" value="DSL"/>
    <property type="match status" value="1"/>
</dbReference>
<comment type="caution">
    <text evidence="5">Lacks conserved residue(s) required for the propagation of feature annotation.</text>
</comment>
<dbReference type="GO" id="GO:0016020">
    <property type="term" value="C:membrane"/>
    <property type="evidence" value="ECO:0007669"/>
    <property type="project" value="UniProtKB-SubCell"/>
</dbReference>
<evidence type="ECO:0000256" key="2">
    <source>
        <dbReference type="ARBA" id="ARBA00022536"/>
    </source>
</evidence>
<evidence type="ECO:0000256" key="1">
    <source>
        <dbReference type="ARBA" id="ARBA00022473"/>
    </source>
</evidence>
<keyword evidence="1 6" id="KW-0217">Developmental protein</keyword>
<dbReference type="Proteomes" id="UP001432027">
    <property type="component" value="Unassembled WGS sequence"/>
</dbReference>
<dbReference type="Pfam" id="PF01414">
    <property type="entry name" value="DSL"/>
    <property type="match status" value="1"/>
</dbReference>
<accession>A0AAV5TLB2</accession>
<comment type="function">
    <text evidence="6">Putative Notch ligand involved in the mediation of Notch signaling.</text>
</comment>
<dbReference type="InterPro" id="IPR001774">
    <property type="entry name" value="DSL"/>
</dbReference>
<keyword evidence="6" id="KW-0472">Membrane</keyword>
<reference evidence="8" key="1">
    <citation type="submission" date="2023-10" db="EMBL/GenBank/DDBJ databases">
        <title>Genome assembly of Pristionchus species.</title>
        <authorList>
            <person name="Yoshida K."/>
            <person name="Sommer R.J."/>
        </authorList>
    </citation>
    <scope>NUCLEOTIDE SEQUENCE</scope>
    <source>
        <strain evidence="8">RS0144</strain>
    </source>
</reference>
<feature type="domain" description="DSL" evidence="7">
    <location>
        <begin position="120"/>
        <end position="160"/>
    </location>
</feature>
<evidence type="ECO:0000313" key="9">
    <source>
        <dbReference type="Proteomes" id="UP001432027"/>
    </source>
</evidence>
<keyword evidence="6" id="KW-0732">Signal</keyword>
<gene>
    <name evidence="8" type="ORF">PENTCL1PPCAC_17044</name>
</gene>
<keyword evidence="9" id="KW-1185">Reference proteome</keyword>
<protein>
    <recommendedName>
        <fullName evidence="6">Delta-like protein</fullName>
    </recommendedName>
</protein>
<feature type="disulfide bond" evidence="5">
    <location>
        <begin position="122"/>
        <end position="131"/>
    </location>
</feature>
<feature type="disulfide bond" evidence="5">
    <location>
        <begin position="151"/>
        <end position="160"/>
    </location>
</feature>
<keyword evidence="6" id="KW-1133">Transmembrane helix</keyword>
<sequence length="160" mass="17787">FCLYLNIINHFQVSARFFSLYVSLPSSPDHSSFSICINQIGADHCSLLSMEKLAVDGKEMDVDFVSNTTRSSIQQHISFTTSIISSDFTHPLRRHSSLRLSLNQSKPIWIAPGLEMNVTLNCQQYYFGAACSLRCVSSPHTFCDSTGSLTCAEGWMGDDC</sequence>
<comment type="caution">
    <text evidence="8">The sequence shown here is derived from an EMBL/GenBank/DDBJ whole genome shotgun (WGS) entry which is preliminary data.</text>
</comment>
<feature type="non-terminal residue" evidence="8">
    <location>
        <position position="160"/>
    </location>
</feature>
<comment type="subcellular location">
    <subcellularLocation>
        <location evidence="6">Membrane</location>
        <topology evidence="6">Single-pass type I membrane protein</topology>
    </subcellularLocation>
</comment>
<evidence type="ECO:0000256" key="6">
    <source>
        <dbReference type="RuleBase" id="RU280815"/>
    </source>
</evidence>
<dbReference type="PROSITE" id="PS51051">
    <property type="entry name" value="DSL"/>
    <property type="match status" value="1"/>
</dbReference>
<proteinExistence type="predicted"/>
<keyword evidence="6" id="KW-0812">Transmembrane</keyword>
<dbReference type="Gene3D" id="2.10.25.140">
    <property type="match status" value="1"/>
</dbReference>
<dbReference type="AlphaFoldDB" id="A0AAV5TLB2"/>
<evidence type="ECO:0000256" key="4">
    <source>
        <dbReference type="ARBA" id="ARBA00023157"/>
    </source>
</evidence>
<keyword evidence="3 6" id="KW-0677">Repeat</keyword>
<name>A0AAV5TLB2_9BILA</name>
<dbReference type="EMBL" id="BTSX01000004">
    <property type="protein sequence ID" value="GMS94869.1"/>
    <property type="molecule type" value="Genomic_DNA"/>
</dbReference>
<feature type="non-terminal residue" evidence="8">
    <location>
        <position position="1"/>
    </location>
</feature>
<evidence type="ECO:0000256" key="3">
    <source>
        <dbReference type="ARBA" id="ARBA00022737"/>
    </source>
</evidence>
<evidence type="ECO:0000313" key="8">
    <source>
        <dbReference type="EMBL" id="GMS94869.1"/>
    </source>
</evidence>
<evidence type="ECO:0000259" key="7">
    <source>
        <dbReference type="PROSITE" id="PS51051"/>
    </source>
</evidence>